<name>A0A135L3S7_9BACI</name>
<evidence type="ECO:0000313" key="2">
    <source>
        <dbReference type="EMBL" id="KXG43513.1"/>
    </source>
</evidence>
<gene>
    <name evidence="2" type="ORF">U473_05410</name>
</gene>
<dbReference type="OrthoDB" id="2940550at2"/>
<dbReference type="EMBL" id="LSKU01000001">
    <property type="protein sequence ID" value="KXG43513.1"/>
    <property type="molecule type" value="Genomic_DNA"/>
</dbReference>
<dbReference type="InterPro" id="IPR009620">
    <property type="entry name" value="UPF0236"/>
</dbReference>
<evidence type="ECO:0000313" key="3">
    <source>
        <dbReference type="Proteomes" id="UP000070352"/>
    </source>
</evidence>
<keyword evidence="3" id="KW-1185">Reference proteome</keyword>
<dbReference type="Pfam" id="PF06782">
    <property type="entry name" value="UPF0236"/>
    <property type="match status" value="1"/>
</dbReference>
<reference evidence="2 3" key="1">
    <citation type="submission" date="2016-02" db="EMBL/GenBank/DDBJ databases">
        <title>Draft Genome for Tepidibacillus decaturensis nov. sp. Strain Z9, an Anaerobic, Moderately Thermophilic and Heterotrophic Bacterium from Deep Subsurface of the Illinois Basin, USA.</title>
        <authorList>
            <person name="Dong Y."/>
            <person name="Chang J.Y."/>
            <person name="Sanford R."/>
            <person name="Fouke B.W."/>
        </authorList>
    </citation>
    <scope>NUCLEOTIDE SEQUENCE [LARGE SCALE GENOMIC DNA]</scope>
    <source>
        <strain evidence="2 3">Z9</strain>
    </source>
</reference>
<comment type="caution">
    <text evidence="2">The sequence shown here is derived from an EMBL/GenBank/DDBJ whole genome shotgun (WGS) entry which is preliminary data.</text>
</comment>
<dbReference type="RefSeq" id="WP_068724113.1">
    <property type="nucleotide sequence ID" value="NZ_LSKU01000001.1"/>
</dbReference>
<organism evidence="2 3">
    <name type="scientific">Tepidibacillus decaturensis</name>
    <dbReference type="NCBI Taxonomy" id="1413211"/>
    <lineage>
        <taxon>Bacteria</taxon>
        <taxon>Bacillati</taxon>
        <taxon>Bacillota</taxon>
        <taxon>Bacilli</taxon>
        <taxon>Bacillales</taxon>
        <taxon>Bacillaceae</taxon>
        <taxon>Tepidibacillus</taxon>
    </lineage>
</organism>
<dbReference type="AlphaFoldDB" id="A0A135L3S7"/>
<evidence type="ECO:0000256" key="1">
    <source>
        <dbReference type="ARBA" id="ARBA00006539"/>
    </source>
</evidence>
<accession>A0A135L3S7</accession>
<dbReference type="STRING" id="1413211.U473_05410"/>
<dbReference type="Proteomes" id="UP000070352">
    <property type="component" value="Unassembled WGS sequence"/>
</dbReference>
<comment type="similarity">
    <text evidence="1">Belongs to the UPF0236 family.</text>
</comment>
<evidence type="ECO:0008006" key="4">
    <source>
        <dbReference type="Google" id="ProtNLM"/>
    </source>
</evidence>
<proteinExistence type="inferred from homology"/>
<protein>
    <recommendedName>
        <fullName evidence="4">Transposase IS204/IS1001/IS1096/IS1165 DDE domain-containing protein</fullName>
    </recommendedName>
</protein>
<sequence length="153" mass="17467">MEADGVFIKGTEKKKSLEVRHAVVHEGWEKNGKRVALREPKVIMTTQLTADFWKEVQAFTAHQYSLENTQIVSNSDGGQGYTAEKFQEAFSQSRYAVLNQLDPYHIAQALNRAIGGGKSEYKDSIRKALKEHNLDDFTLWLDTYESEYSKYLG</sequence>